<dbReference type="Gene3D" id="3.30.1330.30">
    <property type="match status" value="1"/>
</dbReference>
<evidence type="ECO:0000256" key="3">
    <source>
        <dbReference type="ARBA" id="ARBA00022552"/>
    </source>
</evidence>
<dbReference type="OrthoDB" id="270651at2759"/>
<dbReference type="GO" id="GO:0003723">
    <property type="term" value="F:RNA binding"/>
    <property type="evidence" value="ECO:0007669"/>
    <property type="project" value="InterPro"/>
</dbReference>
<dbReference type="SUPFAM" id="SSF75217">
    <property type="entry name" value="alpha/beta knot"/>
    <property type="match status" value="1"/>
</dbReference>
<dbReference type="GO" id="GO:0005739">
    <property type="term" value="C:mitochondrion"/>
    <property type="evidence" value="ECO:0007669"/>
    <property type="project" value="UniProtKB-SubCell"/>
</dbReference>
<evidence type="ECO:0000313" key="12">
    <source>
        <dbReference type="EMBL" id="CAB4253649.1"/>
    </source>
</evidence>
<dbReference type="PANTHER" id="PTHR46103">
    <property type="entry name" value="RRNA METHYLTRANSFERASE 1, MITOCHONDRIAL"/>
    <property type="match status" value="1"/>
</dbReference>
<keyword evidence="3" id="KW-0698">rRNA processing</keyword>
<evidence type="ECO:0000256" key="5">
    <source>
        <dbReference type="ARBA" id="ARBA00022679"/>
    </source>
</evidence>
<evidence type="ECO:0000256" key="6">
    <source>
        <dbReference type="ARBA" id="ARBA00022691"/>
    </source>
</evidence>
<comment type="caution">
    <text evidence="12">The sequence shown here is derived from an EMBL/GenBank/DDBJ whole genome shotgun (WGS) entry which is preliminary data.</text>
</comment>
<dbReference type="SUPFAM" id="SSF55315">
    <property type="entry name" value="L30e-like"/>
    <property type="match status" value="1"/>
</dbReference>
<gene>
    <name evidence="12" type="ORF">KABA2_03S02200</name>
</gene>
<keyword evidence="13" id="KW-1185">Reference proteome</keyword>
<organism evidence="12 13">
    <name type="scientific">Maudiozyma barnettii</name>
    <dbReference type="NCBI Taxonomy" id="61262"/>
    <lineage>
        <taxon>Eukaryota</taxon>
        <taxon>Fungi</taxon>
        <taxon>Dikarya</taxon>
        <taxon>Ascomycota</taxon>
        <taxon>Saccharomycotina</taxon>
        <taxon>Saccharomycetes</taxon>
        <taxon>Saccharomycetales</taxon>
        <taxon>Saccharomycetaceae</taxon>
        <taxon>Maudiozyma</taxon>
    </lineage>
</organism>
<dbReference type="InterPro" id="IPR001537">
    <property type="entry name" value="SpoU_MeTrfase"/>
</dbReference>
<sequence length="443" mass="50107">MWKRSFTTSRSLLWKNAGNGNNKRSSFDKYLAVETPKKSWQSNKNGSRFSKNSSSNKEEWFKSKYAHVHARQKREPIRDPYGKKAAHEAKLSKIKEDSKLQRTEHRQSFSYNGRTMDKLQMNPLLEYVFGTNSVMAALTNPRRHSFNKLYYYGNDSLELITNKLKELKLDVPLQESNKHELNQLSKFNLHNNIVLETKPLQNTEIKHLGPVIQQEETESSTFQVSLVNQNEVPIFADEVVTEKQNQNANDILKQVPFDTKLSQGKRFPVGIFLDEVMDPHNVGAIIRSAYFLGVDFIVMTKKNSSSLTPVVSKASSGSMEWVPIYHVDDPVQFFKESQLDTNGSWTFITSHCTSGSTEKPVTQFIKDKTLAIVDLDGMLQRSPTMLVMGNEGSGVRSSLIQITDYLVEIPFNGPQSPTIASTVDSLNVSVATAILINHLLPCP</sequence>
<dbReference type="GeneID" id="64856616"/>
<keyword evidence="4 12" id="KW-0489">Methyltransferase</keyword>
<evidence type="ECO:0000256" key="1">
    <source>
        <dbReference type="ARBA" id="ARBA00004173"/>
    </source>
</evidence>
<keyword evidence="8" id="KW-0496">Mitochondrion</keyword>
<dbReference type="Proteomes" id="UP000644660">
    <property type="component" value="Unassembled WGS sequence"/>
</dbReference>
<evidence type="ECO:0000256" key="4">
    <source>
        <dbReference type="ARBA" id="ARBA00022603"/>
    </source>
</evidence>
<comment type="subcellular location">
    <subcellularLocation>
        <location evidence="1">Mitochondrion</location>
    </subcellularLocation>
</comment>
<evidence type="ECO:0000313" key="13">
    <source>
        <dbReference type="Proteomes" id="UP000644660"/>
    </source>
</evidence>
<name>A0A8H2VEJ0_9SACH</name>
<dbReference type="InterPro" id="IPR029026">
    <property type="entry name" value="tRNA_m1G_MTases_N"/>
</dbReference>
<evidence type="ECO:0000256" key="2">
    <source>
        <dbReference type="ARBA" id="ARBA00007228"/>
    </source>
</evidence>
<dbReference type="SMART" id="SM00967">
    <property type="entry name" value="SpoU_sub_bind"/>
    <property type="match status" value="1"/>
</dbReference>
<dbReference type="InterPro" id="IPR029064">
    <property type="entry name" value="Ribosomal_eL30-like_sf"/>
</dbReference>
<dbReference type="EMBL" id="CAEFZW010000003">
    <property type="protein sequence ID" value="CAB4253649.1"/>
    <property type="molecule type" value="Genomic_DNA"/>
</dbReference>
<comment type="similarity">
    <text evidence="2">Belongs to the class IV-like SAM-binding methyltransferase superfamily. RNA methyltransferase TrmH family.</text>
</comment>
<keyword evidence="6" id="KW-0949">S-adenosyl-L-methionine</keyword>
<evidence type="ECO:0000256" key="9">
    <source>
        <dbReference type="ARBA" id="ARBA00034881"/>
    </source>
</evidence>
<dbReference type="InterPro" id="IPR029028">
    <property type="entry name" value="Alpha/beta_knot_MTases"/>
</dbReference>
<evidence type="ECO:0000259" key="11">
    <source>
        <dbReference type="SMART" id="SM00967"/>
    </source>
</evidence>
<dbReference type="InterPro" id="IPR013123">
    <property type="entry name" value="SpoU_subst-bd"/>
</dbReference>
<dbReference type="AlphaFoldDB" id="A0A8H2VEJ0"/>
<dbReference type="Pfam" id="PF00588">
    <property type="entry name" value="SpoU_methylase"/>
    <property type="match status" value="1"/>
</dbReference>
<dbReference type="NCBIfam" id="TIGR00186">
    <property type="entry name" value="rRNA_methyl_3"/>
    <property type="match status" value="1"/>
</dbReference>
<feature type="compositionally biased region" description="Polar residues" evidence="10">
    <location>
        <begin position="38"/>
        <end position="55"/>
    </location>
</feature>
<dbReference type="PANTHER" id="PTHR46103:SF1">
    <property type="entry name" value="RRNA METHYLTRANSFERASE 1, MITOCHONDRIAL"/>
    <property type="match status" value="1"/>
</dbReference>
<dbReference type="Gene3D" id="3.40.1280.10">
    <property type="match status" value="1"/>
</dbReference>
<feature type="region of interest" description="Disordered" evidence="10">
    <location>
        <begin position="35"/>
        <end position="55"/>
    </location>
</feature>
<feature type="domain" description="RNA 2-O ribose methyltransferase substrate binding" evidence="11">
    <location>
        <begin position="127"/>
        <end position="203"/>
    </location>
</feature>
<accession>A0A8H2VEJ0</accession>
<dbReference type="CDD" id="cd18105">
    <property type="entry name" value="SpoU-like_MRM1"/>
    <property type="match status" value="1"/>
</dbReference>
<proteinExistence type="inferred from homology"/>
<keyword evidence="7" id="KW-0809">Transit peptide</keyword>
<dbReference type="RefSeq" id="XP_041405494.1">
    <property type="nucleotide sequence ID" value="XM_041549560.1"/>
</dbReference>
<reference evidence="12 13" key="1">
    <citation type="submission" date="2020-05" db="EMBL/GenBank/DDBJ databases">
        <authorList>
            <person name="Casaregola S."/>
            <person name="Devillers H."/>
            <person name="Grondin C."/>
        </authorList>
    </citation>
    <scope>NUCLEOTIDE SEQUENCE [LARGE SCALE GENOMIC DNA]</scope>
    <source>
        <strain evidence="12 13">CLIB 1767</strain>
    </source>
</reference>
<evidence type="ECO:0000256" key="7">
    <source>
        <dbReference type="ARBA" id="ARBA00022946"/>
    </source>
</evidence>
<evidence type="ECO:0000256" key="10">
    <source>
        <dbReference type="SAM" id="MobiDB-lite"/>
    </source>
</evidence>
<dbReference type="GO" id="GO:0016435">
    <property type="term" value="F:rRNA (guanine) methyltransferase activity"/>
    <property type="evidence" value="ECO:0007669"/>
    <property type="project" value="TreeGrafter"/>
</dbReference>
<keyword evidence="5 12" id="KW-0808">Transferase</keyword>
<dbReference type="InterPro" id="IPR004441">
    <property type="entry name" value="rRNA_MeTrfase_TrmH"/>
</dbReference>
<evidence type="ECO:0000256" key="8">
    <source>
        <dbReference type="ARBA" id="ARBA00023128"/>
    </source>
</evidence>
<protein>
    <recommendedName>
        <fullName evidence="9">rRNA methyltransferase 1, mitochondrial</fullName>
    </recommendedName>
</protein>
<dbReference type="InterPro" id="IPR047261">
    <property type="entry name" value="MRM1_MeTrfase_dom"/>
</dbReference>
<dbReference type="InterPro" id="IPR047182">
    <property type="entry name" value="MRM1"/>
</dbReference>
<dbReference type="Pfam" id="PF08032">
    <property type="entry name" value="SpoU_sub_bind"/>
    <property type="match status" value="1"/>
</dbReference>